<evidence type="ECO:0000256" key="5">
    <source>
        <dbReference type="ARBA" id="ARBA00022837"/>
    </source>
</evidence>
<dbReference type="InterPro" id="IPR050779">
    <property type="entry name" value="Transglutaminase"/>
</dbReference>
<dbReference type="GO" id="GO:0046872">
    <property type="term" value="F:metal ion binding"/>
    <property type="evidence" value="ECO:0007669"/>
    <property type="project" value="UniProtKB-KW"/>
</dbReference>
<evidence type="ECO:0000259" key="9">
    <source>
        <dbReference type="SMART" id="SM00460"/>
    </source>
</evidence>
<dbReference type="SUPFAM" id="SSF81296">
    <property type="entry name" value="E set domains"/>
    <property type="match status" value="1"/>
</dbReference>
<comment type="caution">
    <text evidence="10">The sequence shown here is derived from an EMBL/GenBank/DDBJ whole genome shotgun (WGS) entry which is preliminary data.</text>
</comment>
<sequence>MEDLRVKYVNLELQENQESHHTKEFSSRTLVVRRGSPFRVTVHFQGRTFNECRDTLQFKVLLGSQLSKEFPVEVTKPKTSYGWSAYFSPGGHSANTRSMYISSNASSSIGLYSIQLNVLTHRVVRYSVGAFFLLCNPWCSEDAVYTPLECKREEYVKQDHGFVFMGTANNIVSKPWSFDQYEPEILEICLNLLQISPQHTRNRPKDYVQRSNPAYISRVVSAMINCEGDRGVLKGNWHGDFQNGVSPGWWTGSAAILKQWARSQFSPVKYGQCWVYAAVMCTVMRALGIPTRVITNFNSGHDSDGNLVIEEFYSETGEKLSYSNDSLWNFHVWVECWMTRPDIGPEFGGWQVLDPTPQERSGEVFCCGPAPVKAIRDRCLDLVYDIPFVYAEVNADVHTFIVKKGHVLSYNIDTEKVGTLIVTKAKGSSKPEDITSSYKHTNASVLSTHSSTNKRSTKGLCVSLSLVEVPVAGEAISFKVMVANLDNIPKVLREHVNAQTKRYNSNPSNTIWEDHNVIRLEPHKATVIPYKIGLAQDGPLVGDLLVNLAVVIEDVSTQERLLVSEEFNIASTRLTLKVANEDAIVLQKEHTALVIFRNPFSVPVSGELIVTGSGLIQGQVRLRIQLLRPGGAVEERVNFTPRMTGFHHLFEYAHLQKATSQE</sequence>
<dbReference type="PIRSF" id="PIRSF000459">
    <property type="entry name" value="TGM_EBP42"/>
    <property type="match status" value="1"/>
</dbReference>
<reference evidence="10 11" key="1">
    <citation type="submission" date="2024-06" db="EMBL/GenBank/DDBJ databases">
        <authorList>
            <person name="Pan Q."/>
            <person name="Wen M."/>
            <person name="Jouanno E."/>
            <person name="Zahm M."/>
            <person name="Klopp C."/>
            <person name="Cabau C."/>
            <person name="Louis A."/>
            <person name="Berthelot C."/>
            <person name="Parey E."/>
            <person name="Roest Crollius H."/>
            <person name="Montfort J."/>
            <person name="Robinson-Rechavi M."/>
            <person name="Bouchez O."/>
            <person name="Lampietro C."/>
            <person name="Lopez Roques C."/>
            <person name="Donnadieu C."/>
            <person name="Postlethwait J."/>
            <person name="Bobe J."/>
            <person name="Verreycken H."/>
            <person name="Guiguen Y."/>
        </authorList>
    </citation>
    <scope>NUCLEOTIDE SEQUENCE [LARGE SCALE GENOMIC DNA]</scope>
    <source>
        <strain evidence="10">Up_M1</strain>
        <tissue evidence="10">Testis</tissue>
    </source>
</reference>
<dbReference type="InterPro" id="IPR001102">
    <property type="entry name" value="Transglutaminase_N"/>
</dbReference>
<dbReference type="Pfam" id="PF01841">
    <property type="entry name" value="Transglut_core"/>
    <property type="match status" value="1"/>
</dbReference>
<dbReference type="InterPro" id="IPR038765">
    <property type="entry name" value="Papain-like_cys_pep_sf"/>
</dbReference>
<dbReference type="Proteomes" id="UP001557470">
    <property type="component" value="Unassembled WGS sequence"/>
</dbReference>
<protein>
    <recommendedName>
        <fullName evidence="7">protein-glutamine gamma-glutamyltransferase</fullName>
        <ecNumber evidence="7">2.3.2.13</ecNumber>
    </recommendedName>
</protein>
<keyword evidence="3" id="KW-0808">Transferase</keyword>
<dbReference type="AlphaFoldDB" id="A0ABD0X7Z8"/>
<keyword evidence="11" id="KW-1185">Reference proteome</keyword>
<dbReference type="Gene3D" id="3.90.260.10">
    <property type="entry name" value="Transglutaminase-like"/>
    <property type="match status" value="1"/>
</dbReference>
<keyword evidence="4" id="KW-0479">Metal-binding</keyword>
<dbReference type="SUPFAM" id="SSF54001">
    <property type="entry name" value="Cysteine proteinases"/>
    <property type="match status" value="1"/>
</dbReference>
<dbReference type="SMART" id="SM00460">
    <property type="entry name" value="TGc"/>
    <property type="match status" value="1"/>
</dbReference>
<dbReference type="PANTHER" id="PTHR11590:SF80">
    <property type="entry name" value="TRANSGLUTAMINASE 5,-LIKE"/>
    <property type="match status" value="1"/>
</dbReference>
<dbReference type="GO" id="GO:0003810">
    <property type="term" value="F:protein-glutamine gamma-glutamyltransferase activity"/>
    <property type="evidence" value="ECO:0007669"/>
    <property type="project" value="UniProtKB-EC"/>
</dbReference>
<dbReference type="FunFam" id="3.90.260.10:FF:000001">
    <property type="entry name" value="Protein-glutamine gamma-glutamyltransferase 2"/>
    <property type="match status" value="1"/>
</dbReference>
<dbReference type="Gene3D" id="2.60.40.10">
    <property type="entry name" value="Immunoglobulins"/>
    <property type="match status" value="3"/>
</dbReference>
<dbReference type="InterPro" id="IPR013808">
    <property type="entry name" value="Transglutaminase_AS"/>
</dbReference>
<evidence type="ECO:0000256" key="3">
    <source>
        <dbReference type="ARBA" id="ARBA00022679"/>
    </source>
</evidence>
<dbReference type="GO" id="GO:0007399">
    <property type="term" value="P:nervous system development"/>
    <property type="evidence" value="ECO:0007669"/>
    <property type="project" value="UniProtKB-ARBA"/>
</dbReference>
<dbReference type="EMBL" id="JAGEUA010000005">
    <property type="protein sequence ID" value="KAL0977882.1"/>
    <property type="molecule type" value="Genomic_DNA"/>
</dbReference>
<evidence type="ECO:0000256" key="8">
    <source>
        <dbReference type="PIRSR" id="PIRSR000459-1"/>
    </source>
</evidence>
<dbReference type="InterPro" id="IPR036985">
    <property type="entry name" value="Transglutaminase-like_sf"/>
</dbReference>
<dbReference type="InterPro" id="IPR013783">
    <property type="entry name" value="Ig-like_fold"/>
</dbReference>
<comment type="cofactor">
    <cofactor evidence="1">
        <name>Ca(2+)</name>
        <dbReference type="ChEBI" id="CHEBI:29108"/>
    </cofactor>
</comment>
<dbReference type="PROSITE" id="PS00547">
    <property type="entry name" value="TRANSGLUTAMINASES"/>
    <property type="match status" value="1"/>
</dbReference>
<dbReference type="EC" id="2.3.2.13" evidence="7"/>
<gene>
    <name evidence="10" type="ORF">UPYG_G00162620</name>
</gene>
<evidence type="ECO:0000256" key="7">
    <source>
        <dbReference type="ARBA" id="ARBA00024222"/>
    </source>
</evidence>
<proteinExistence type="inferred from homology"/>
<keyword evidence="6" id="KW-0012">Acyltransferase</keyword>
<feature type="domain" description="Transglutaminase-like" evidence="9">
    <location>
        <begin position="265"/>
        <end position="357"/>
    </location>
</feature>
<evidence type="ECO:0000256" key="1">
    <source>
        <dbReference type="ARBA" id="ARBA00001913"/>
    </source>
</evidence>
<comment type="similarity">
    <text evidence="2">Belongs to the transglutaminase superfamily. Transglutaminase family.</text>
</comment>
<evidence type="ECO:0000256" key="2">
    <source>
        <dbReference type="ARBA" id="ARBA00005968"/>
    </source>
</evidence>
<dbReference type="InterPro" id="IPR014756">
    <property type="entry name" value="Ig_E-set"/>
</dbReference>
<dbReference type="InterPro" id="IPR023608">
    <property type="entry name" value="Transglutaminase_animal"/>
</dbReference>
<feature type="active site" evidence="8">
    <location>
        <position position="273"/>
    </location>
</feature>
<evidence type="ECO:0000313" key="10">
    <source>
        <dbReference type="EMBL" id="KAL0977882.1"/>
    </source>
</evidence>
<dbReference type="SUPFAM" id="SSF49309">
    <property type="entry name" value="Transglutaminase, two C-terminal domains"/>
    <property type="match status" value="2"/>
</dbReference>
<accession>A0ABD0X7Z8</accession>
<dbReference type="InterPro" id="IPR002931">
    <property type="entry name" value="Transglutaminase-like"/>
</dbReference>
<dbReference type="PANTHER" id="PTHR11590">
    <property type="entry name" value="PROTEIN-GLUTAMINE GAMMA-GLUTAMYLTRANSFERASE"/>
    <property type="match status" value="1"/>
</dbReference>
<dbReference type="InterPro" id="IPR036238">
    <property type="entry name" value="Transglutaminase_C_sf"/>
</dbReference>
<evidence type="ECO:0000313" key="11">
    <source>
        <dbReference type="Proteomes" id="UP001557470"/>
    </source>
</evidence>
<keyword evidence="5" id="KW-0106">Calcium</keyword>
<organism evidence="10 11">
    <name type="scientific">Umbra pygmaea</name>
    <name type="common">Eastern mudminnow</name>
    <dbReference type="NCBI Taxonomy" id="75934"/>
    <lineage>
        <taxon>Eukaryota</taxon>
        <taxon>Metazoa</taxon>
        <taxon>Chordata</taxon>
        <taxon>Craniata</taxon>
        <taxon>Vertebrata</taxon>
        <taxon>Euteleostomi</taxon>
        <taxon>Actinopterygii</taxon>
        <taxon>Neopterygii</taxon>
        <taxon>Teleostei</taxon>
        <taxon>Protacanthopterygii</taxon>
        <taxon>Esociformes</taxon>
        <taxon>Umbridae</taxon>
        <taxon>Umbra</taxon>
    </lineage>
</organism>
<feature type="active site" evidence="8">
    <location>
        <position position="331"/>
    </location>
</feature>
<name>A0ABD0X7Z8_UMBPY</name>
<evidence type="ECO:0000256" key="4">
    <source>
        <dbReference type="ARBA" id="ARBA00022723"/>
    </source>
</evidence>
<feature type="active site" evidence="8">
    <location>
        <position position="354"/>
    </location>
</feature>
<dbReference type="Pfam" id="PF00868">
    <property type="entry name" value="Transglut_N"/>
    <property type="match status" value="1"/>
</dbReference>
<evidence type="ECO:0000256" key="6">
    <source>
        <dbReference type="ARBA" id="ARBA00023315"/>
    </source>
</evidence>